<dbReference type="Gene3D" id="1.10.340.30">
    <property type="entry name" value="Hypothetical protein, domain 2"/>
    <property type="match status" value="1"/>
</dbReference>
<dbReference type="SUPFAM" id="SSF55945">
    <property type="entry name" value="TATA-box binding protein-like"/>
    <property type="match status" value="1"/>
</dbReference>
<dbReference type="GO" id="GO:0043916">
    <property type="term" value="F:DNA-7-methylguanine glycosylase activity"/>
    <property type="evidence" value="ECO:0007669"/>
    <property type="project" value="TreeGrafter"/>
</dbReference>
<dbReference type="GO" id="GO:0032993">
    <property type="term" value="C:protein-DNA complex"/>
    <property type="evidence" value="ECO:0007669"/>
    <property type="project" value="TreeGrafter"/>
</dbReference>
<dbReference type="EC" id="3.2.2.21" evidence="3"/>
<evidence type="ECO:0000256" key="4">
    <source>
        <dbReference type="ARBA" id="ARBA00022603"/>
    </source>
</evidence>
<evidence type="ECO:0000256" key="2">
    <source>
        <dbReference type="ARBA" id="ARBA00001947"/>
    </source>
</evidence>
<dbReference type="Pfam" id="PF12833">
    <property type="entry name" value="HTH_18"/>
    <property type="match status" value="1"/>
</dbReference>
<keyword evidence="15" id="KW-0326">Glycosidase</keyword>
<evidence type="ECO:0000256" key="9">
    <source>
        <dbReference type="ARBA" id="ARBA00023015"/>
    </source>
</evidence>
<evidence type="ECO:0000256" key="1">
    <source>
        <dbReference type="ARBA" id="ARBA00000086"/>
    </source>
</evidence>
<reference evidence="15 16" key="1">
    <citation type="journal article" date="2016" name="Front. Microbiol.">
        <title>Genomic Insight into the Host-Endosymbiont Relationship of Endozoicomonas montiporae CL-33(T) with its Coral Host.</title>
        <authorList>
            <person name="Ding J.-Y."/>
            <person name="Shiu J.-H."/>
            <person name="Chen W.-M."/>
            <person name="Chiang Y.-R."/>
            <person name="Tang S.-L."/>
        </authorList>
    </citation>
    <scope>NUCLEOTIDE SEQUENCE [LARGE SCALE GENOMIC DNA]</scope>
    <source>
        <strain evidence="15 16">CL-33</strain>
    </source>
</reference>
<dbReference type="GO" id="GO:0006307">
    <property type="term" value="P:DNA alkylation repair"/>
    <property type="evidence" value="ECO:0007669"/>
    <property type="project" value="TreeGrafter"/>
</dbReference>
<dbReference type="PROSITE" id="PS00041">
    <property type="entry name" value="HTH_ARAC_FAMILY_1"/>
    <property type="match status" value="1"/>
</dbReference>
<dbReference type="RefSeq" id="WP_034878002.1">
    <property type="nucleotide sequence ID" value="NZ_CP013251.1"/>
</dbReference>
<dbReference type="GO" id="GO:0032131">
    <property type="term" value="F:alkylated DNA binding"/>
    <property type="evidence" value="ECO:0007669"/>
    <property type="project" value="TreeGrafter"/>
</dbReference>
<keyword evidence="9" id="KW-0805">Transcription regulation</keyword>
<dbReference type="SMART" id="SM00342">
    <property type="entry name" value="HTH_ARAC"/>
    <property type="match status" value="1"/>
</dbReference>
<dbReference type="AlphaFoldDB" id="A0A142B7P9"/>
<dbReference type="PATRIC" id="fig|570277.3.peg.570"/>
<evidence type="ECO:0000256" key="6">
    <source>
        <dbReference type="ARBA" id="ARBA00022723"/>
    </source>
</evidence>
<comment type="cofactor">
    <cofactor evidence="2">
        <name>Zn(2+)</name>
        <dbReference type="ChEBI" id="CHEBI:29105"/>
    </cofactor>
</comment>
<dbReference type="Pfam" id="PF02805">
    <property type="entry name" value="Ada_Zn_binding"/>
    <property type="match status" value="1"/>
</dbReference>
<keyword evidence="4" id="KW-0489">Methyltransferase</keyword>
<evidence type="ECO:0000256" key="10">
    <source>
        <dbReference type="ARBA" id="ARBA00023125"/>
    </source>
</evidence>
<dbReference type="GO" id="GO:0043565">
    <property type="term" value="F:sequence-specific DNA binding"/>
    <property type="evidence" value="ECO:0007669"/>
    <property type="project" value="InterPro"/>
</dbReference>
<keyword evidence="10" id="KW-0238">DNA-binding</keyword>
<protein>
    <recommendedName>
        <fullName evidence="3">DNA-3-methyladenine glycosylase II</fullName>
        <ecNumber evidence="3">3.2.2.21</ecNumber>
    </recommendedName>
</protein>
<dbReference type="OrthoDB" id="9811249at2"/>
<dbReference type="Proteomes" id="UP000071065">
    <property type="component" value="Chromosome"/>
</dbReference>
<name>A0A142B7P9_9GAMM</name>
<dbReference type="InterPro" id="IPR018060">
    <property type="entry name" value="HTH_AraC"/>
</dbReference>
<dbReference type="GO" id="GO:0003700">
    <property type="term" value="F:DNA-binding transcription factor activity"/>
    <property type="evidence" value="ECO:0007669"/>
    <property type="project" value="InterPro"/>
</dbReference>
<proteinExistence type="predicted"/>
<dbReference type="Gene3D" id="3.40.10.10">
    <property type="entry name" value="DNA Methylphosphotriester Repair Domain"/>
    <property type="match status" value="1"/>
</dbReference>
<dbReference type="GO" id="GO:0005737">
    <property type="term" value="C:cytoplasm"/>
    <property type="evidence" value="ECO:0007669"/>
    <property type="project" value="TreeGrafter"/>
</dbReference>
<dbReference type="PANTHER" id="PTHR43003">
    <property type="entry name" value="DNA-3-METHYLADENINE GLYCOSYLASE"/>
    <property type="match status" value="1"/>
</dbReference>
<evidence type="ECO:0000256" key="3">
    <source>
        <dbReference type="ARBA" id="ARBA00012000"/>
    </source>
</evidence>
<dbReference type="SUPFAM" id="SSF48150">
    <property type="entry name" value="DNA-glycosylase"/>
    <property type="match status" value="1"/>
</dbReference>
<keyword evidence="5" id="KW-0808">Transferase</keyword>
<dbReference type="Gene3D" id="3.30.310.20">
    <property type="entry name" value="DNA-3-methyladenine glycosylase AlkA, N-terminal domain"/>
    <property type="match status" value="1"/>
</dbReference>
<dbReference type="GO" id="GO:0006285">
    <property type="term" value="P:base-excision repair, AP site formation"/>
    <property type="evidence" value="ECO:0007669"/>
    <property type="project" value="TreeGrafter"/>
</dbReference>
<dbReference type="InterPro" id="IPR011257">
    <property type="entry name" value="DNA_glycosylase"/>
</dbReference>
<evidence type="ECO:0000256" key="7">
    <source>
        <dbReference type="ARBA" id="ARBA00022763"/>
    </source>
</evidence>
<evidence type="ECO:0000313" key="15">
    <source>
        <dbReference type="EMBL" id="AMO54775.1"/>
    </source>
</evidence>
<dbReference type="Gene3D" id="1.10.1670.10">
    <property type="entry name" value="Helix-hairpin-Helix base-excision DNA repair enzymes (C-terminal)"/>
    <property type="match status" value="1"/>
</dbReference>
<dbReference type="InterPro" id="IPR035451">
    <property type="entry name" value="Ada-like_dom_sf"/>
</dbReference>
<sequence>MIDVMNEAVYYRAMQSRDRRFDGKFFVAVKTTGIYCRPICPAKPKQTNVEFYSSSQEAENAGYRPCMRCRPECAPSSAAWLGKSAVVQRALRVISNGEFIYSSEEEFANKFGLTARHLRRLFKEEVGRTPKQCADRARLDFSRKLLTETNLPITEVATTSGFLSIRRFNDAFKKRFQQTPGLFRKNASDKNGIIDFSLAYRPPFDWDEQLNFFRNHAISHLEMVNDHTYERVFRVGESVGHVKVTHQPENLCLNATITMDDNGQLLWVSKKIRKMFDLDSDPLMLTERLAKDPILDSLNRQSPGLRLTGMWDPFEAAITTILGQLVSLKHARLLVNQLVSSYGEKVVHPVDKSDIRLFPTPEILANCDLARLKTTGKRKESIRTLSKLVVSGAINLSPYQCTEVLKQQLLKIPGIGPWTAEYILLRGFNDTDAFPSSDLVIRRALEKHKDIDPEQVRPWRGYMAVHLWNRYASDLSRTKGSDV</sequence>
<evidence type="ECO:0000256" key="11">
    <source>
        <dbReference type="ARBA" id="ARBA00023159"/>
    </source>
</evidence>
<dbReference type="InterPro" id="IPR004026">
    <property type="entry name" value="Ada_DNA_repair_Zn-bd"/>
</dbReference>
<comment type="catalytic activity">
    <reaction evidence="1">
        <text>Hydrolysis of alkylated DNA, releasing 3-methyladenine, 3-methylguanine, 7-methylguanine and 7-methyladenine.</text>
        <dbReference type="EC" id="3.2.2.21"/>
    </reaction>
</comment>
<dbReference type="PROSITE" id="PS01124">
    <property type="entry name" value="HTH_ARAC_FAMILY_2"/>
    <property type="match status" value="1"/>
</dbReference>
<keyword evidence="13" id="KW-0234">DNA repair</keyword>
<dbReference type="InterPro" id="IPR009057">
    <property type="entry name" value="Homeodomain-like_sf"/>
</dbReference>
<evidence type="ECO:0000259" key="14">
    <source>
        <dbReference type="PROSITE" id="PS01124"/>
    </source>
</evidence>
<dbReference type="InterPro" id="IPR051912">
    <property type="entry name" value="Alkylbase_DNA_Glycosylase/TA"/>
</dbReference>
<evidence type="ECO:0000256" key="5">
    <source>
        <dbReference type="ARBA" id="ARBA00022679"/>
    </source>
</evidence>
<keyword evidence="7" id="KW-0227">DNA damage</keyword>
<dbReference type="STRING" id="570277.EZMO1_0528"/>
<gene>
    <name evidence="15" type="ORF">EZMO1_0528</name>
</gene>
<dbReference type="Pfam" id="PF06029">
    <property type="entry name" value="AlkA_N"/>
    <property type="match status" value="1"/>
</dbReference>
<evidence type="ECO:0000256" key="12">
    <source>
        <dbReference type="ARBA" id="ARBA00023163"/>
    </source>
</evidence>
<evidence type="ECO:0000256" key="13">
    <source>
        <dbReference type="ARBA" id="ARBA00023204"/>
    </source>
</evidence>
<dbReference type="PANTHER" id="PTHR43003:SF13">
    <property type="entry name" value="DNA-3-METHYLADENINE GLYCOSYLASE 2"/>
    <property type="match status" value="1"/>
</dbReference>
<keyword evidence="15" id="KW-0378">Hydrolase</keyword>
<organism evidence="15 16">
    <name type="scientific">Endozoicomonas montiporae CL-33</name>
    <dbReference type="NCBI Taxonomy" id="570277"/>
    <lineage>
        <taxon>Bacteria</taxon>
        <taxon>Pseudomonadati</taxon>
        <taxon>Pseudomonadota</taxon>
        <taxon>Gammaproteobacteria</taxon>
        <taxon>Oceanospirillales</taxon>
        <taxon>Endozoicomonadaceae</taxon>
        <taxon>Endozoicomonas</taxon>
    </lineage>
</organism>
<evidence type="ECO:0000256" key="8">
    <source>
        <dbReference type="ARBA" id="ARBA00022833"/>
    </source>
</evidence>
<dbReference type="CDD" id="cd00056">
    <property type="entry name" value="ENDO3c"/>
    <property type="match status" value="1"/>
</dbReference>
<dbReference type="GO" id="GO:0008168">
    <property type="term" value="F:methyltransferase activity"/>
    <property type="evidence" value="ECO:0007669"/>
    <property type="project" value="UniProtKB-KW"/>
</dbReference>
<dbReference type="SMART" id="SM00478">
    <property type="entry name" value="ENDO3c"/>
    <property type="match status" value="1"/>
</dbReference>
<dbReference type="InterPro" id="IPR037046">
    <property type="entry name" value="AlkA_N_sf"/>
</dbReference>
<dbReference type="GO" id="GO:0032259">
    <property type="term" value="P:methylation"/>
    <property type="evidence" value="ECO:0007669"/>
    <property type="project" value="UniProtKB-KW"/>
</dbReference>
<accession>A0A142B7P9</accession>
<keyword evidence="6" id="KW-0479">Metal-binding</keyword>
<dbReference type="InterPro" id="IPR018062">
    <property type="entry name" value="HTH_AraC-typ_CS"/>
</dbReference>
<dbReference type="EMBL" id="CP013251">
    <property type="protein sequence ID" value="AMO54775.1"/>
    <property type="molecule type" value="Genomic_DNA"/>
</dbReference>
<evidence type="ECO:0000313" key="16">
    <source>
        <dbReference type="Proteomes" id="UP000071065"/>
    </source>
</evidence>
<feature type="domain" description="HTH araC/xylS-type" evidence="14">
    <location>
        <begin position="88"/>
        <end position="186"/>
    </location>
</feature>
<dbReference type="GO" id="GO:0008270">
    <property type="term" value="F:zinc ion binding"/>
    <property type="evidence" value="ECO:0007669"/>
    <property type="project" value="InterPro"/>
</dbReference>
<keyword evidence="11" id="KW-0010">Activator</keyword>
<dbReference type="InterPro" id="IPR003265">
    <property type="entry name" value="HhH-GPD_domain"/>
</dbReference>
<dbReference type="KEGG" id="emp:EZMO1_0528"/>
<dbReference type="SUPFAM" id="SSF57884">
    <property type="entry name" value="Ada DNA repair protein, N-terminal domain (N-Ada 10)"/>
    <property type="match status" value="1"/>
</dbReference>
<dbReference type="SUPFAM" id="SSF46689">
    <property type="entry name" value="Homeodomain-like"/>
    <property type="match status" value="1"/>
</dbReference>
<dbReference type="Gene3D" id="1.10.10.60">
    <property type="entry name" value="Homeodomain-like"/>
    <property type="match status" value="1"/>
</dbReference>
<dbReference type="InterPro" id="IPR010316">
    <property type="entry name" value="AlkA_N"/>
</dbReference>
<dbReference type="GO" id="GO:0008725">
    <property type="term" value="F:DNA-3-methyladenine glycosylase activity"/>
    <property type="evidence" value="ECO:0007669"/>
    <property type="project" value="TreeGrafter"/>
</dbReference>
<keyword evidence="12" id="KW-0804">Transcription</keyword>
<dbReference type="InterPro" id="IPR023170">
    <property type="entry name" value="HhH_base_excis_C"/>
</dbReference>
<dbReference type="SMART" id="SM01009">
    <property type="entry name" value="AlkA_N"/>
    <property type="match status" value="1"/>
</dbReference>
<keyword evidence="8" id="KW-0862">Zinc</keyword>